<proteinExistence type="predicted"/>
<keyword evidence="2" id="KW-1185">Reference proteome</keyword>
<dbReference type="EMBL" id="MT774386">
    <property type="protein sequence ID" value="QOR59115.1"/>
    <property type="molecule type" value="Genomic_DNA"/>
</dbReference>
<dbReference type="RefSeq" id="YP_010111273.1">
    <property type="nucleotide sequence ID" value="NC_055879.1"/>
</dbReference>
<reference evidence="1 2" key="1">
    <citation type="submission" date="2020-07" db="EMBL/GenBank/DDBJ databases">
        <title>Taxonomic proposal: Crassvirales, a new order of highly abundant and diverse bacterial viruses.</title>
        <authorList>
            <person name="Shkoporov A.N."/>
            <person name="Stockdale S.R."/>
            <person name="Guerin E."/>
            <person name="Ross R.P."/>
            <person name="Hill C."/>
        </authorList>
    </citation>
    <scope>NUCLEOTIDE SEQUENCE [LARGE SCALE GENOMIC DNA]</scope>
</reference>
<accession>A0A7M1RXE8</accession>
<evidence type="ECO:0000313" key="2">
    <source>
        <dbReference type="Proteomes" id="UP000593772"/>
    </source>
</evidence>
<evidence type="ECO:0000313" key="1">
    <source>
        <dbReference type="EMBL" id="QOR59115.1"/>
    </source>
</evidence>
<name>A0A7M1RXE8_9CAUD</name>
<organism evidence="1 2">
    <name type="scientific">uncultured phage cr110_1</name>
    <dbReference type="NCBI Taxonomy" id="2772070"/>
    <lineage>
        <taxon>Viruses</taxon>
        <taxon>Duplodnaviria</taxon>
        <taxon>Heunggongvirae</taxon>
        <taxon>Uroviricota</taxon>
        <taxon>Caudoviricetes</taxon>
        <taxon>Crassvirales</taxon>
        <taxon>Intestiviridae</taxon>
        <taxon>Crudevirinae</taxon>
        <taxon>Delmidovirus</taxon>
        <taxon>Delmidovirus intestinihominis</taxon>
    </lineage>
</organism>
<sequence length="148" mass="17288">MKNIEELINKLFSDMSNKLSSDDMIAYALTRDADIYLKKVKHLTSLTADEIKFFIIKNNNNTFDYWAALAIHVDNVWDKLDAVTQSKYKQVFSIVAHHVLRHQNVINGIFKSVIEHKDAKKENKFDKFTDDELEAELKKRRNSSNEPK</sequence>
<protein>
    <submittedName>
        <fullName evidence="1">Uncharacterized protein</fullName>
    </submittedName>
</protein>
<dbReference type="Proteomes" id="UP000593772">
    <property type="component" value="Segment"/>
</dbReference>
<dbReference type="KEGG" id="vg:65129608"/>
<dbReference type="GeneID" id="65129608"/>